<dbReference type="SUPFAM" id="SSF53474">
    <property type="entry name" value="alpha/beta-Hydrolases"/>
    <property type="match status" value="1"/>
</dbReference>
<evidence type="ECO:0000256" key="3">
    <source>
        <dbReference type="ARBA" id="ARBA00022801"/>
    </source>
</evidence>
<dbReference type="EMBL" id="BAAAVT010000007">
    <property type="protein sequence ID" value="GAA3061684.1"/>
    <property type="molecule type" value="Genomic_DNA"/>
</dbReference>
<name>A0ABP6LZ86_9MICC</name>
<dbReference type="InterPro" id="IPR000073">
    <property type="entry name" value="AB_hydrolase_1"/>
</dbReference>
<dbReference type="InterPro" id="IPR051601">
    <property type="entry name" value="Serine_prot/Carboxylest_S33"/>
</dbReference>
<feature type="domain" description="AB hydrolase-1" evidence="5">
    <location>
        <begin position="125"/>
        <end position="278"/>
    </location>
</feature>
<comment type="similarity">
    <text evidence="1">Belongs to the peptidase S33 family.</text>
</comment>
<gene>
    <name evidence="7" type="ORF">GCM10010529_13990</name>
</gene>
<organism evidence="7 8">
    <name type="scientific">Nesterenkonia aethiopica</name>
    <dbReference type="NCBI Taxonomy" id="269144"/>
    <lineage>
        <taxon>Bacteria</taxon>
        <taxon>Bacillati</taxon>
        <taxon>Actinomycetota</taxon>
        <taxon>Actinomycetes</taxon>
        <taxon>Micrococcales</taxon>
        <taxon>Micrococcaceae</taxon>
        <taxon>Nesterenkonia</taxon>
    </lineage>
</organism>
<keyword evidence="2 4" id="KW-0732">Signal</keyword>
<dbReference type="InterPro" id="IPR013595">
    <property type="entry name" value="Pept_S33_TAP-like_C"/>
</dbReference>
<comment type="caution">
    <text evidence="7">The sequence shown here is derived from an EMBL/GenBank/DDBJ whole genome shotgun (WGS) entry which is preliminary data.</text>
</comment>
<feature type="domain" description="Peptidase S33 tripeptidyl aminopeptidase-like C-terminal" evidence="6">
    <location>
        <begin position="450"/>
        <end position="541"/>
    </location>
</feature>
<dbReference type="PANTHER" id="PTHR43248">
    <property type="entry name" value="2-SUCCINYL-6-HYDROXY-2,4-CYCLOHEXADIENE-1-CARBOXYLATE SYNTHASE"/>
    <property type="match status" value="1"/>
</dbReference>
<feature type="chain" id="PRO_5046178183" evidence="4">
    <location>
        <begin position="30"/>
        <end position="593"/>
    </location>
</feature>
<evidence type="ECO:0000313" key="7">
    <source>
        <dbReference type="EMBL" id="GAA3061684.1"/>
    </source>
</evidence>
<dbReference type="RefSeq" id="WP_344684360.1">
    <property type="nucleotide sequence ID" value="NZ_BAAAVT010000007.1"/>
</dbReference>
<accession>A0ABP6LZ86</accession>
<feature type="signal peptide" evidence="4">
    <location>
        <begin position="1"/>
        <end position="29"/>
    </location>
</feature>
<keyword evidence="3 7" id="KW-0378">Hydrolase</keyword>
<evidence type="ECO:0000259" key="6">
    <source>
        <dbReference type="Pfam" id="PF08386"/>
    </source>
</evidence>
<proteinExistence type="inferred from homology"/>
<protein>
    <submittedName>
        <fullName evidence="7">Alpha/beta hydrolase</fullName>
    </submittedName>
</protein>
<sequence>MITPSMTTRAAAMLAAGALTLTLAPAASAAPGAGDVVAPASPHAAHPDAGELGAHLLDQDLEWEDCTFPSVAPETEAALQEIEGLACADVTVPRDWHDPTDGETLTVRVSVTDTADPDLSQGIALVNPGGPGGSGLPWGAAMAMRSPELAEQFNFVGFDPRGVGESTQLICEYQPDASHDAWEDSAAAVDGCLENPLTPFITTEQTAYDMDFIRALLGEDQISYVGYSYGTWLGSWYQTLFPSHSHRFLLDSATDLTRKSLQETWDLQPRSRDRQFQDMLLPYMARNHDTYQLGEDPMEIRRAWENAGGTRDPLGALITAQIVIPAMYSTAGYPGAADAIATFIALDAPEADGAEELSAQLEDFIASSGGVAVDEAEASVVQAQLFEKAREEVQRLVEVEQAAVTGETVAFSGTFNAIRCQDGQWNQSQGYWNAWVADLNNKAPYIGPLMGAPLCAHWPAVTEKPKPHQRTHPDTLILQAEFDAATPYEAGERSAKIMPNTTLISVNNEGTHGIFPYGTTCVDDPVEAFFLEGTMPQNVVCGALPLPGEDQAYQVGGDIHEAQQLVKVKMRTDAVKEANRMVREMLLEQHHGQ</sequence>
<evidence type="ECO:0000313" key="8">
    <source>
        <dbReference type="Proteomes" id="UP001500236"/>
    </source>
</evidence>
<evidence type="ECO:0000256" key="1">
    <source>
        <dbReference type="ARBA" id="ARBA00010088"/>
    </source>
</evidence>
<dbReference type="Pfam" id="PF00561">
    <property type="entry name" value="Abhydrolase_1"/>
    <property type="match status" value="1"/>
</dbReference>
<dbReference type="GO" id="GO:0016787">
    <property type="term" value="F:hydrolase activity"/>
    <property type="evidence" value="ECO:0007669"/>
    <property type="project" value="UniProtKB-KW"/>
</dbReference>
<dbReference type="Proteomes" id="UP001500236">
    <property type="component" value="Unassembled WGS sequence"/>
</dbReference>
<evidence type="ECO:0000256" key="2">
    <source>
        <dbReference type="ARBA" id="ARBA00022729"/>
    </source>
</evidence>
<keyword evidence="8" id="KW-1185">Reference proteome</keyword>
<dbReference type="PANTHER" id="PTHR43248:SF29">
    <property type="entry name" value="TRIPEPTIDYL AMINOPEPTIDASE"/>
    <property type="match status" value="1"/>
</dbReference>
<evidence type="ECO:0000259" key="5">
    <source>
        <dbReference type="Pfam" id="PF00561"/>
    </source>
</evidence>
<dbReference type="InterPro" id="IPR029058">
    <property type="entry name" value="AB_hydrolase_fold"/>
</dbReference>
<reference evidence="8" key="1">
    <citation type="journal article" date="2019" name="Int. J. Syst. Evol. Microbiol.">
        <title>The Global Catalogue of Microorganisms (GCM) 10K type strain sequencing project: providing services to taxonomists for standard genome sequencing and annotation.</title>
        <authorList>
            <consortium name="The Broad Institute Genomics Platform"/>
            <consortium name="The Broad Institute Genome Sequencing Center for Infectious Disease"/>
            <person name="Wu L."/>
            <person name="Ma J."/>
        </authorList>
    </citation>
    <scope>NUCLEOTIDE SEQUENCE [LARGE SCALE GENOMIC DNA]</scope>
    <source>
        <strain evidence="8">JCM 14309</strain>
    </source>
</reference>
<dbReference type="Pfam" id="PF08386">
    <property type="entry name" value="Abhydrolase_4"/>
    <property type="match status" value="1"/>
</dbReference>
<dbReference type="Gene3D" id="3.40.50.1820">
    <property type="entry name" value="alpha/beta hydrolase"/>
    <property type="match status" value="1"/>
</dbReference>
<evidence type="ECO:0000256" key="4">
    <source>
        <dbReference type="SAM" id="SignalP"/>
    </source>
</evidence>